<reference evidence="2" key="1">
    <citation type="journal article" date="2019" name="Int. J. Syst. Evol. Microbiol.">
        <title>The Global Catalogue of Microorganisms (GCM) 10K type strain sequencing project: providing services to taxonomists for standard genome sequencing and annotation.</title>
        <authorList>
            <consortium name="The Broad Institute Genomics Platform"/>
            <consortium name="The Broad Institute Genome Sequencing Center for Infectious Disease"/>
            <person name="Wu L."/>
            <person name="Ma J."/>
        </authorList>
    </citation>
    <scope>NUCLEOTIDE SEQUENCE [LARGE SCALE GENOMIC DNA]</scope>
    <source>
        <strain evidence="2">CCM 8749</strain>
    </source>
</reference>
<accession>A0ABW1IUE7</accession>
<dbReference type="Proteomes" id="UP001596250">
    <property type="component" value="Unassembled WGS sequence"/>
</dbReference>
<name>A0ABW1IUE7_9BACL</name>
<keyword evidence="2" id="KW-1185">Reference proteome</keyword>
<sequence>MKWIEWAIVGALIFLPFATINRIEVDMQRKALLTELRYNAALDAAVDDAARMLIVNANQQRETQYESVKRVALNKDEAIAAFYRTLYTNFGIADDPVAQGVLNRYIPAIVVIGYDGFYVYAEEEWMGASGNTERKPVWGAKKPYAYADSAGNSLSFTLDDFVLAYDAGSRSWHEGLRADVRQQTNIALLKDAERFEQVRRSSIVRAIEDELAYRINKHNESVSRLGLSYTFTLPTISQEEWHNTVDDVGVLAFIQGIPMGGKFYNNYALGGSRVLKKPEVVGARKGNMKVYYRAACGFSYPVEETFSSEQVAALKGYMPLGCPPAPS</sequence>
<organism evidence="1 2">
    <name type="scientific">Marinicrinis lubricantis</name>
    <dbReference type="NCBI Taxonomy" id="2086470"/>
    <lineage>
        <taxon>Bacteria</taxon>
        <taxon>Bacillati</taxon>
        <taxon>Bacillota</taxon>
        <taxon>Bacilli</taxon>
        <taxon>Bacillales</taxon>
        <taxon>Paenibacillaceae</taxon>
    </lineage>
</organism>
<evidence type="ECO:0000313" key="2">
    <source>
        <dbReference type="Proteomes" id="UP001596250"/>
    </source>
</evidence>
<dbReference type="EMBL" id="JBHSQV010000183">
    <property type="protein sequence ID" value="MFC5988651.1"/>
    <property type="molecule type" value="Genomic_DNA"/>
</dbReference>
<gene>
    <name evidence="1" type="ORF">ACFPXP_19785</name>
</gene>
<proteinExistence type="predicted"/>
<protein>
    <recommendedName>
        <fullName evidence="3">F0F1-type ATP synthase</fullName>
    </recommendedName>
</protein>
<evidence type="ECO:0000313" key="1">
    <source>
        <dbReference type="EMBL" id="MFC5988651.1"/>
    </source>
</evidence>
<evidence type="ECO:0008006" key="3">
    <source>
        <dbReference type="Google" id="ProtNLM"/>
    </source>
</evidence>
<comment type="caution">
    <text evidence="1">The sequence shown here is derived from an EMBL/GenBank/DDBJ whole genome shotgun (WGS) entry which is preliminary data.</text>
</comment>
<dbReference type="RefSeq" id="WP_379896122.1">
    <property type="nucleotide sequence ID" value="NZ_CBCSCT010000010.1"/>
</dbReference>